<feature type="chain" id="PRO_5027709025" description="Secreted protein" evidence="1">
    <location>
        <begin position="19"/>
        <end position="70"/>
    </location>
</feature>
<feature type="signal peptide" evidence="1">
    <location>
        <begin position="1"/>
        <end position="18"/>
    </location>
</feature>
<reference evidence="3" key="2">
    <citation type="submission" date="2019-10" db="EMBL/GenBank/DDBJ databases">
        <authorList>
            <consortium name="NCBI Genome Project"/>
        </authorList>
    </citation>
    <scope>NUCLEOTIDE SEQUENCE</scope>
    <source>
        <strain evidence="3">NI907</strain>
    </source>
</reference>
<dbReference type="AlphaFoldDB" id="A0A6P8B567"/>
<evidence type="ECO:0000256" key="1">
    <source>
        <dbReference type="SAM" id="SignalP"/>
    </source>
</evidence>
<evidence type="ECO:0000313" key="2">
    <source>
        <dbReference type="Proteomes" id="UP000515153"/>
    </source>
</evidence>
<gene>
    <name evidence="3" type="ORF">PgNI_06569</name>
</gene>
<dbReference type="KEGG" id="pgri:PgNI_06569"/>
<dbReference type="GeneID" id="41961501"/>
<dbReference type="Proteomes" id="UP000515153">
    <property type="component" value="Chromosome I"/>
</dbReference>
<sequence>MRFTYFNAVVLFASPLLGKTLMGLCSPTTGLCYIKEKSHKQGWHCDTPCLPPFLCGMPGKSIKVWCGFIP</sequence>
<reference evidence="3" key="3">
    <citation type="submission" date="2025-08" db="UniProtKB">
        <authorList>
            <consortium name="RefSeq"/>
        </authorList>
    </citation>
    <scope>IDENTIFICATION</scope>
    <source>
        <strain evidence="3">NI907</strain>
    </source>
</reference>
<accession>A0A6P8B567</accession>
<protein>
    <recommendedName>
        <fullName evidence="4">Secreted protein</fullName>
    </recommendedName>
</protein>
<keyword evidence="1" id="KW-0732">Signal</keyword>
<evidence type="ECO:0008006" key="4">
    <source>
        <dbReference type="Google" id="ProtNLM"/>
    </source>
</evidence>
<name>A0A6P8B567_PYRGI</name>
<organism evidence="2 3">
    <name type="scientific">Pyricularia grisea</name>
    <name type="common">Crabgrass-specific blast fungus</name>
    <name type="synonym">Magnaporthe grisea</name>
    <dbReference type="NCBI Taxonomy" id="148305"/>
    <lineage>
        <taxon>Eukaryota</taxon>
        <taxon>Fungi</taxon>
        <taxon>Dikarya</taxon>
        <taxon>Ascomycota</taxon>
        <taxon>Pezizomycotina</taxon>
        <taxon>Sordariomycetes</taxon>
        <taxon>Sordariomycetidae</taxon>
        <taxon>Magnaporthales</taxon>
        <taxon>Pyriculariaceae</taxon>
        <taxon>Pyricularia</taxon>
    </lineage>
</organism>
<proteinExistence type="predicted"/>
<keyword evidence="2" id="KW-1185">Reference proteome</keyword>
<evidence type="ECO:0000313" key="3">
    <source>
        <dbReference type="RefSeq" id="XP_030982290.1"/>
    </source>
</evidence>
<reference evidence="2 3" key="1">
    <citation type="journal article" date="2019" name="Mol. Biol. Evol.">
        <title>Blast fungal genomes show frequent chromosomal changes, gene gains and losses, and effector gene turnover.</title>
        <authorList>
            <person name="Gomez Luciano L.B."/>
            <person name="Jason Tsai I."/>
            <person name="Chuma I."/>
            <person name="Tosa Y."/>
            <person name="Chen Y.H."/>
            <person name="Li J.Y."/>
            <person name="Li M.Y."/>
            <person name="Jade Lu M.Y."/>
            <person name="Nakayashiki H."/>
            <person name="Li W.H."/>
        </authorList>
    </citation>
    <scope>NUCLEOTIDE SEQUENCE [LARGE SCALE GENOMIC DNA]</scope>
    <source>
        <strain evidence="2 3">NI907</strain>
    </source>
</reference>
<dbReference type="RefSeq" id="XP_030982290.1">
    <property type="nucleotide sequence ID" value="XM_031126592.1"/>
</dbReference>